<dbReference type="Gene3D" id="1.25.40.20">
    <property type="entry name" value="Ankyrin repeat-containing domain"/>
    <property type="match status" value="1"/>
</dbReference>
<organism evidence="1 2">
    <name type="scientific">Orchesella dallaii</name>
    <dbReference type="NCBI Taxonomy" id="48710"/>
    <lineage>
        <taxon>Eukaryota</taxon>
        <taxon>Metazoa</taxon>
        <taxon>Ecdysozoa</taxon>
        <taxon>Arthropoda</taxon>
        <taxon>Hexapoda</taxon>
        <taxon>Collembola</taxon>
        <taxon>Entomobryomorpha</taxon>
        <taxon>Entomobryoidea</taxon>
        <taxon>Orchesellidae</taxon>
        <taxon>Orchesellinae</taxon>
        <taxon>Orchesella</taxon>
    </lineage>
</organism>
<protein>
    <recommendedName>
        <fullName evidence="3">Ankyrin repeat protein</fullName>
    </recommendedName>
</protein>
<dbReference type="Proteomes" id="UP001642540">
    <property type="component" value="Unassembled WGS sequence"/>
</dbReference>
<reference evidence="1 2" key="1">
    <citation type="submission" date="2024-08" db="EMBL/GenBank/DDBJ databases">
        <authorList>
            <person name="Cucini C."/>
            <person name="Frati F."/>
        </authorList>
    </citation>
    <scope>NUCLEOTIDE SEQUENCE [LARGE SCALE GENOMIC DNA]</scope>
</reference>
<evidence type="ECO:0000313" key="1">
    <source>
        <dbReference type="EMBL" id="CAL8124460.1"/>
    </source>
</evidence>
<name>A0ABP1RAE0_9HEXA</name>
<dbReference type="InterPro" id="IPR036770">
    <property type="entry name" value="Ankyrin_rpt-contain_sf"/>
</dbReference>
<dbReference type="EMBL" id="CAXLJM020000068">
    <property type="protein sequence ID" value="CAL8124460.1"/>
    <property type="molecule type" value="Genomic_DNA"/>
</dbReference>
<keyword evidence="2" id="KW-1185">Reference proteome</keyword>
<proteinExistence type="predicted"/>
<sequence length="308" mass="35599">MISLGDEEHDVFNNINSFNTYRHELSISLNNSKYFTKPIISYKFERAYLCSFIDFFASKPENKVAVTTFLAKNISSENVCKWIHACINENLINLLKIIFELDFDASKIYKSEDLLVLAVNQSDMLLVKLVAQNYKNLSDIKIPLLNSKFQLKYFISILHVAALKSSYTVFEYLLSNHFNQTINHPEDLLYCFVADTHEHDEVEGRKRSITLLHSVPFIKNELHKPPPLLAPKIHVDLIILVINLKLKIDDTDDNGKNILHRCPKYLTPNEYDLVVNALVQTNHTRILYARDNQNNTPLHVAIQHLDFA</sequence>
<comment type="caution">
    <text evidence="1">The sequence shown here is derived from an EMBL/GenBank/DDBJ whole genome shotgun (WGS) entry which is preliminary data.</text>
</comment>
<evidence type="ECO:0000313" key="2">
    <source>
        <dbReference type="Proteomes" id="UP001642540"/>
    </source>
</evidence>
<evidence type="ECO:0008006" key="3">
    <source>
        <dbReference type="Google" id="ProtNLM"/>
    </source>
</evidence>
<gene>
    <name evidence="1" type="ORF">ODALV1_LOCUS20619</name>
</gene>
<accession>A0ABP1RAE0</accession>
<dbReference type="SUPFAM" id="SSF48403">
    <property type="entry name" value="Ankyrin repeat"/>
    <property type="match status" value="1"/>
</dbReference>